<dbReference type="Proteomes" id="UP001501588">
    <property type="component" value="Unassembled WGS sequence"/>
</dbReference>
<accession>A0ABN1F2A7</accession>
<comment type="similarity">
    <text evidence="1">Belongs to the leucine-binding protein family.</text>
</comment>
<dbReference type="Gene3D" id="3.40.50.2300">
    <property type="match status" value="2"/>
</dbReference>
<dbReference type="SUPFAM" id="SSF53822">
    <property type="entry name" value="Periplasmic binding protein-like I"/>
    <property type="match status" value="1"/>
</dbReference>
<gene>
    <name evidence="5" type="ORF">GCM10009416_18740</name>
</gene>
<dbReference type="PANTHER" id="PTHR30483">
    <property type="entry name" value="LEUCINE-SPECIFIC-BINDING PROTEIN"/>
    <property type="match status" value="1"/>
</dbReference>
<dbReference type="EMBL" id="BAAAFZ010000021">
    <property type="protein sequence ID" value="GAA0580581.1"/>
    <property type="molecule type" value="Genomic_DNA"/>
</dbReference>
<dbReference type="InterPro" id="IPR028081">
    <property type="entry name" value="Leu-bd"/>
</dbReference>
<comment type="caution">
    <text evidence="5">The sequence shown here is derived from an EMBL/GenBank/DDBJ whole genome shotgun (WGS) entry which is preliminary data.</text>
</comment>
<evidence type="ECO:0000313" key="5">
    <source>
        <dbReference type="EMBL" id="GAA0580581.1"/>
    </source>
</evidence>
<name>A0ABN1F2A7_9PROT</name>
<dbReference type="InterPro" id="IPR028082">
    <property type="entry name" value="Peripla_BP_I"/>
</dbReference>
<reference evidence="5 6" key="1">
    <citation type="journal article" date="2019" name="Int. J. Syst. Evol. Microbiol.">
        <title>The Global Catalogue of Microorganisms (GCM) 10K type strain sequencing project: providing services to taxonomists for standard genome sequencing and annotation.</title>
        <authorList>
            <consortium name="The Broad Institute Genomics Platform"/>
            <consortium name="The Broad Institute Genome Sequencing Center for Infectious Disease"/>
            <person name="Wu L."/>
            <person name="Ma J."/>
        </authorList>
    </citation>
    <scope>NUCLEOTIDE SEQUENCE [LARGE SCALE GENOMIC DNA]</scope>
    <source>
        <strain evidence="5 6">JCM 9933</strain>
    </source>
</reference>
<evidence type="ECO:0000259" key="4">
    <source>
        <dbReference type="Pfam" id="PF13458"/>
    </source>
</evidence>
<keyword evidence="3" id="KW-0029">Amino-acid transport</keyword>
<evidence type="ECO:0000313" key="6">
    <source>
        <dbReference type="Proteomes" id="UP001501588"/>
    </source>
</evidence>
<feature type="domain" description="Leucine-binding protein" evidence="4">
    <location>
        <begin position="2"/>
        <end position="150"/>
    </location>
</feature>
<organism evidence="5 6">
    <name type="scientific">Craurococcus roseus</name>
    <dbReference type="NCBI Taxonomy" id="77585"/>
    <lineage>
        <taxon>Bacteria</taxon>
        <taxon>Pseudomonadati</taxon>
        <taxon>Pseudomonadota</taxon>
        <taxon>Alphaproteobacteria</taxon>
        <taxon>Acetobacterales</taxon>
        <taxon>Acetobacteraceae</taxon>
        <taxon>Craurococcus</taxon>
    </lineage>
</organism>
<dbReference type="RefSeq" id="WP_343894977.1">
    <property type="nucleotide sequence ID" value="NZ_BAAAFZ010000021.1"/>
</dbReference>
<keyword evidence="3" id="KW-0813">Transport</keyword>
<evidence type="ECO:0000256" key="1">
    <source>
        <dbReference type="ARBA" id="ARBA00010062"/>
    </source>
</evidence>
<sequence length="191" mass="20849">MLLQARSSRAKVVGLANAGADTIDAVKQAAEFGVGPRSGQSLVAMLAFINDVHAMGLRAAQDVLLTETFYWDMNEGTHAWSRRFGERMGGNLVPSTNQAGVYSATLAYLRAVAAAGTDDARWVVPEMKRAPFQDPLFGDMAVRQDGRAMHLFEVKKPEESRRPFDHYNLAHTIPGDQAFRPMAEGGCPLAR</sequence>
<dbReference type="InterPro" id="IPR051010">
    <property type="entry name" value="BCAA_transport"/>
</dbReference>
<protein>
    <recommendedName>
        <fullName evidence="4">Leucine-binding protein domain-containing protein</fullName>
    </recommendedName>
</protein>
<keyword evidence="6" id="KW-1185">Reference proteome</keyword>
<evidence type="ECO:0000256" key="2">
    <source>
        <dbReference type="ARBA" id="ARBA00022729"/>
    </source>
</evidence>
<evidence type="ECO:0000256" key="3">
    <source>
        <dbReference type="ARBA" id="ARBA00022970"/>
    </source>
</evidence>
<proteinExistence type="inferred from homology"/>
<dbReference type="Pfam" id="PF13458">
    <property type="entry name" value="Peripla_BP_6"/>
    <property type="match status" value="1"/>
</dbReference>
<keyword evidence="2" id="KW-0732">Signal</keyword>
<dbReference type="PANTHER" id="PTHR30483:SF6">
    <property type="entry name" value="PERIPLASMIC BINDING PROTEIN OF ABC TRANSPORTER FOR NATURAL AMINO ACIDS"/>
    <property type="match status" value="1"/>
</dbReference>